<proteinExistence type="predicted"/>
<organism evidence="2 4">
    <name type="scientific">Aquisalinus luteolus</name>
    <dbReference type="NCBI Taxonomy" id="1566827"/>
    <lineage>
        <taxon>Bacteria</taxon>
        <taxon>Pseudomonadati</taxon>
        <taxon>Pseudomonadota</taxon>
        <taxon>Alphaproteobacteria</taxon>
        <taxon>Parvularculales</taxon>
        <taxon>Parvularculaceae</taxon>
        <taxon>Aquisalinus</taxon>
    </lineage>
</organism>
<comment type="caution">
    <text evidence="2">The sequence shown here is derived from an EMBL/GenBank/DDBJ whole genome shotgun (WGS) entry which is preliminary data.</text>
</comment>
<name>A0A8J3A0R5_9PROT</name>
<feature type="domain" description="GYF" evidence="1">
    <location>
        <begin position="7"/>
        <end position="54"/>
    </location>
</feature>
<evidence type="ECO:0000313" key="4">
    <source>
        <dbReference type="Proteomes" id="UP000621856"/>
    </source>
</evidence>
<evidence type="ECO:0000313" key="2">
    <source>
        <dbReference type="EMBL" id="GGH94052.1"/>
    </source>
</evidence>
<keyword evidence="5" id="KW-1185">Reference proteome</keyword>
<reference evidence="2" key="1">
    <citation type="journal article" date="2014" name="Int. J. Syst. Evol. Microbiol.">
        <title>Complete genome sequence of Corynebacterium casei LMG S-19264T (=DSM 44701T), isolated from a smear-ripened cheese.</title>
        <authorList>
            <consortium name="US DOE Joint Genome Institute (JGI-PGF)"/>
            <person name="Walter F."/>
            <person name="Albersmeier A."/>
            <person name="Kalinowski J."/>
            <person name="Ruckert C."/>
        </authorList>
    </citation>
    <scope>NUCLEOTIDE SEQUENCE</scope>
    <source>
        <strain evidence="2">CGMCC 1.14984</strain>
    </source>
</reference>
<protein>
    <submittedName>
        <fullName evidence="3">DUF4339 domain-containing protein</fullName>
    </submittedName>
</protein>
<dbReference type="Proteomes" id="UP000621856">
    <property type="component" value="Unassembled WGS sequence"/>
</dbReference>
<dbReference type="AlphaFoldDB" id="A0A8J3A0R5"/>
<reference evidence="2" key="3">
    <citation type="submission" date="2020-09" db="EMBL/GenBank/DDBJ databases">
        <authorList>
            <person name="Sun Q."/>
            <person name="Zhou Y."/>
        </authorList>
    </citation>
    <scope>NUCLEOTIDE SEQUENCE</scope>
    <source>
        <strain evidence="2">CGMCC 1.14984</strain>
    </source>
</reference>
<evidence type="ECO:0000313" key="3">
    <source>
        <dbReference type="EMBL" id="NHK26997.1"/>
    </source>
</evidence>
<dbReference type="EMBL" id="BMGZ01000001">
    <property type="protein sequence ID" value="GGH94052.1"/>
    <property type="molecule type" value="Genomic_DNA"/>
</dbReference>
<dbReference type="Pfam" id="PF14237">
    <property type="entry name" value="GYF_2"/>
    <property type="match status" value="1"/>
</dbReference>
<reference evidence="3 5" key="2">
    <citation type="submission" date="2020-02" db="EMBL/GenBank/DDBJ databases">
        <title>Genome sequence of Parvularcula flava strain NH6-79.</title>
        <authorList>
            <person name="Abdul Karim M.H."/>
            <person name="Lam M.Q."/>
            <person name="Chen S.J."/>
            <person name="Yahya A."/>
            <person name="Shahir S."/>
            <person name="Shamsir M.S."/>
            <person name="Chong C.S."/>
        </authorList>
    </citation>
    <scope>NUCLEOTIDE SEQUENCE [LARGE SCALE GENOMIC DNA]</scope>
    <source>
        <strain evidence="3 5">NH6-79</strain>
    </source>
</reference>
<evidence type="ECO:0000313" key="5">
    <source>
        <dbReference type="Proteomes" id="UP000818603"/>
    </source>
</evidence>
<dbReference type="EMBL" id="VCJR02000001">
    <property type="protein sequence ID" value="NHK26997.1"/>
    <property type="molecule type" value="Genomic_DNA"/>
</dbReference>
<dbReference type="RefSeq" id="WP_155137514.1">
    <property type="nucleotide sequence ID" value="NZ_BMGZ01000001.1"/>
</dbReference>
<gene>
    <name evidence="3" type="ORF">FF098_003620</name>
    <name evidence="2" type="ORF">GCM10011355_07330</name>
</gene>
<sequence>MLSTDNWCIKVAERVYGPYSTDQLETFAMQGRLGPQSMVAPAGGKMWRAAKQYPNIAEILDGGRQETITAEQVARSNQKKKPSEDEEPEIANFLLIFDVVSGAASRLEHVIRNLGPAFRVTDNVWAVSSDQTLMGLKNLLTPHLQVREPVFIVDSTRGRSVWQNFPPEKHSKMIKAWMR</sequence>
<dbReference type="Proteomes" id="UP000818603">
    <property type="component" value="Unassembled WGS sequence"/>
</dbReference>
<evidence type="ECO:0000259" key="1">
    <source>
        <dbReference type="Pfam" id="PF14237"/>
    </source>
</evidence>
<accession>A0A8J3A0R5</accession>
<dbReference type="InterPro" id="IPR025640">
    <property type="entry name" value="GYF_2"/>
</dbReference>